<evidence type="ECO:0000313" key="1">
    <source>
        <dbReference type="EMBL" id="KAH7999356.1"/>
    </source>
</evidence>
<protein>
    <submittedName>
        <fullName evidence="1">Uncharacterized protein</fullName>
    </submittedName>
</protein>
<sequence length="1310" mass="143247">MPLSDAASLCSRSPPNGKMRPSTFELSASLCEALRGEETEMVEILLKRGADPSLVLPDGIAAIHLAAGMEQESGVRCLGLILQYGGDPNVRSVDGLTPLHVAASWGCYTCLKLLLMEGGDTSLEDQDGNRAVDLAMEQGNEMCVRILQQFLGESRLEQNSRMSHRRTESFLSTDTKRDSEIGSWLSEDDSFGDRTLKSPSKASLEDEGPGGPIRYLVGAAPNGNRIPGEEVYCSGEHPSNSLLTEDTLRQDALCSQRTPHAPAVASSSGTWHSCRDIPGNLTPSRSTIRLPKHDESLCPKSEGRIGGPQHPCFRNTTDGGWRSSANGAASQGSISPDSSVVSQSETPKLSPNVASRFWGSPQAAPLCAIQDAYEAETEDADATLNLSRYKSFLDPDLVVKVTGQEGLDVTSPDHAYLFPQLNSTAALDLEKTVVDLPFLARARGKLEGCQEEGKSLSDSSDGGGSQYASCNSECSASFSEGPCDSEAQKYAETKADFFGSPCRFGNVQRNSWSPQMSQGPCSGVSQCCSGEHAETLSVPVAGRDTVSPIRSGGTRRLCERSHFREVFSKIYPEKVPLDLHNGQSECLEDVKQSDLPQMSQDELQPTENWNFSTLPLRESQSLSVPDDSKTKDTAPSKAPASVIRKEDSIAELQQRLNGAASAEVWAELNVDAGKRPVLGLSQSTQGAAERGGDSWGSDTILIQQKSEEMQPLPVSQDSTMPADDPVAVPHHTLNIREETPDLEMRLRTMMLATKAHRSPLLPLDQRPCHVTPRSKSRTNASASRTSGSASLFDETLEMPRRPRRVRSLDRMAREAGQQGAGLRSRSSPCLEKEQTSVLQDTELIAGSPRSCQQASWPQSHLSGPNIGSLEAPANWSQSHLSGPNIGSLEAPANSGRKTGTNGSSREAAVKLGVNCHGSLVVKPPTVDTTWLPREGEEDCTDHEGADAVASGVELGNSDERHGSTKRPPKPSRVSFSRLSAREPSSLLGRFSPLPERLSPSPNSRNWDVPLSPGGRSEDTIIYDWQSYTKSQAAGPSDKENSCPRAFLELGHLSDETLVRKLRDFGVNPGPVTELTRKVYMQLLEKLMSDPKSKARKGSTGYSPELSSALETYHIPDGKDDEMTLSRQFDQPDKNRKWREGVLKSSFNYLLLDPRVTQNLPFRSQYVSQQECFRTFISAIFYVGKGKRSRPYYHLYEALTHFKESRRKRKAKACPKVQHILEIWASGEGVISMHCFQNVIPVEAYTREASMVDAIGLKMLTNQKRGDYYGVVAGWPMKRRRCLGIYLLHRAMQIFLAEGERQLRPADIHTS</sequence>
<comment type="caution">
    <text evidence="1">The sequence shown here is derived from an EMBL/GenBank/DDBJ whole genome shotgun (WGS) entry which is preliminary data.</text>
</comment>
<dbReference type="EMBL" id="CM037618">
    <property type="protein sequence ID" value="KAH7999356.1"/>
    <property type="molecule type" value="Genomic_DNA"/>
</dbReference>
<proteinExistence type="predicted"/>
<organism evidence="1 2">
    <name type="scientific">Sphaerodactylus townsendi</name>
    <dbReference type="NCBI Taxonomy" id="933632"/>
    <lineage>
        <taxon>Eukaryota</taxon>
        <taxon>Metazoa</taxon>
        <taxon>Chordata</taxon>
        <taxon>Craniata</taxon>
        <taxon>Vertebrata</taxon>
        <taxon>Euteleostomi</taxon>
        <taxon>Lepidosauria</taxon>
        <taxon>Squamata</taxon>
        <taxon>Bifurcata</taxon>
        <taxon>Gekkota</taxon>
        <taxon>Sphaerodactylidae</taxon>
        <taxon>Sphaerodactylus</taxon>
    </lineage>
</organism>
<keyword evidence="2" id="KW-1185">Reference proteome</keyword>
<dbReference type="Proteomes" id="UP000827872">
    <property type="component" value="Linkage Group LG05"/>
</dbReference>
<accession>A0ACB8F2M2</accession>
<reference evidence="1" key="1">
    <citation type="submission" date="2021-08" db="EMBL/GenBank/DDBJ databases">
        <title>The first chromosome-level gecko genome reveals the dynamic sex chromosomes of Neotropical dwarf geckos (Sphaerodactylidae: Sphaerodactylus).</title>
        <authorList>
            <person name="Pinto B.J."/>
            <person name="Keating S.E."/>
            <person name="Gamble T."/>
        </authorList>
    </citation>
    <scope>NUCLEOTIDE SEQUENCE</scope>
    <source>
        <strain evidence="1">TG3544</strain>
    </source>
</reference>
<evidence type="ECO:0000313" key="2">
    <source>
        <dbReference type="Proteomes" id="UP000827872"/>
    </source>
</evidence>
<name>A0ACB8F2M2_9SAUR</name>
<gene>
    <name evidence="1" type="ORF">K3G42_009160</name>
</gene>